<evidence type="ECO:0000313" key="4">
    <source>
        <dbReference type="Proteomes" id="UP000198802"/>
    </source>
</evidence>
<evidence type="ECO:0000259" key="2">
    <source>
        <dbReference type="Pfam" id="PF01425"/>
    </source>
</evidence>
<dbReference type="Pfam" id="PF01425">
    <property type="entry name" value="Amidase"/>
    <property type="match status" value="1"/>
</dbReference>
<dbReference type="InterPro" id="IPR023631">
    <property type="entry name" value="Amidase_dom"/>
</dbReference>
<dbReference type="InterPro" id="IPR036928">
    <property type="entry name" value="AS_sf"/>
</dbReference>
<accession>A0A0S4QN56</accession>
<dbReference type="SUPFAM" id="SSF75304">
    <property type="entry name" value="Amidase signature (AS) enzymes"/>
    <property type="match status" value="1"/>
</dbReference>
<dbReference type="Proteomes" id="UP000198802">
    <property type="component" value="Unassembled WGS sequence"/>
</dbReference>
<comment type="similarity">
    <text evidence="1">Belongs to the amidase family.</text>
</comment>
<dbReference type="InterPro" id="IPR020556">
    <property type="entry name" value="Amidase_CS"/>
</dbReference>
<dbReference type="InterPro" id="IPR000120">
    <property type="entry name" value="Amidase"/>
</dbReference>
<proteinExistence type="inferred from homology"/>
<keyword evidence="4" id="KW-1185">Reference proteome</keyword>
<evidence type="ECO:0000313" key="3">
    <source>
        <dbReference type="EMBL" id="CUU57109.1"/>
    </source>
</evidence>
<dbReference type="PANTHER" id="PTHR11895">
    <property type="entry name" value="TRANSAMIDASE"/>
    <property type="match status" value="1"/>
</dbReference>
<dbReference type="GO" id="GO:0003824">
    <property type="term" value="F:catalytic activity"/>
    <property type="evidence" value="ECO:0007669"/>
    <property type="project" value="InterPro"/>
</dbReference>
<reference evidence="4" key="1">
    <citation type="submission" date="2015-11" db="EMBL/GenBank/DDBJ databases">
        <authorList>
            <person name="Varghese N."/>
        </authorList>
    </citation>
    <scope>NUCLEOTIDE SEQUENCE [LARGE SCALE GENOMIC DNA]</scope>
    <source>
        <strain evidence="4">DSM 45899</strain>
    </source>
</reference>
<protein>
    <submittedName>
        <fullName evidence="3">Amidase</fullName>
    </submittedName>
</protein>
<organism evidence="3 4">
    <name type="scientific">Parafrankia irregularis</name>
    <dbReference type="NCBI Taxonomy" id="795642"/>
    <lineage>
        <taxon>Bacteria</taxon>
        <taxon>Bacillati</taxon>
        <taxon>Actinomycetota</taxon>
        <taxon>Actinomycetes</taxon>
        <taxon>Frankiales</taxon>
        <taxon>Frankiaceae</taxon>
        <taxon>Parafrankia</taxon>
    </lineage>
</organism>
<feature type="domain" description="Amidase" evidence="2">
    <location>
        <begin position="42"/>
        <end position="468"/>
    </location>
</feature>
<dbReference type="AlphaFoldDB" id="A0A0S4QN56"/>
<sequence>MTIPARVLGQRAMRRLAENATPGSLQETARLLRAGELSPRQVLDDCHRRATRANAALNCYVTIGAEQALEQALEQSLSRFRTSAPDERPLLWGIPTSVKDLTPTAGMRTTFASRAFAEHVPPHDAPVVGRMKAAGAAVFAKTSTSEFGILPVTEPELNGVCRNPWDHTLSAGGSSGGAAASVAAGVTAVAHGSDGAGSLRIPASCCGVFAVMPGPGRLPATPRPTLGAGAQDGVVSRTVADAIYWLTALGALDLDEVALAVSEDPWPADDHRIVLTNVPPVDCEVDPACTAAAVAAANLLAGEGCRVEEAAPDWSADAVLDDLMLVRSTVPVAYGDPRPELLDATTRAGIELAGRTSALDLHRAIARLGAYTQRASRVLAEGDVLLTPTVARPSVPHGWVTAPAHPADVFRRAAHFAPFAAFANLAGLCAVSLPLIAPVAPGAPGAVAAPGVGGPVPVGVQLMARPRDLAGLLGLALRLERLAPWANRVPPVWVG</sequence>
<gene>
    <name evidence="3" type="ORF">Ga0074812_110124</name>
</gene>
<dbReference type="PANTHER" id="PTHR11895:SF7">
    <property type="entry name" value="GLUTAMYL-TRNA(GLN) AMIDOTRANSFERASE SUBUNIT A, MITOCHONDRIAL"/>
    <property type="match status" value="1"/>
</dbReference>
<dbReference type="PROSITE" id="PS00571">
    <property type="entry name" value="AMIDASES"/>
    <property type="match status" value="1"/>
</dbReference>
<name>A0A0S4QN56_9ACTN</name>
<dbReference type="Gene3D" id="3.90.1300.10">
    <property type="entry name" value="Amidase signature (AS) domain"/>
    <property type="match status" value="1"/>
</dbReference>
<dbReference type="EMBL" id="FAOZ01000010">
    <property type="protein sequence ID" value="CUU57109.1"/>
    <property type="molecule type" value="Genomic_DNA"/>
</dbReference>
<evidence type="ECO:0000256" key="1">
    <source>
        <dbReference type="ARBA" id="ARBA00009199"/>
    </source>
</evidence>